<evidence type="ECO:0000259" key="2">
    <source>
        <dbReference type="SMART" id="SM00579"/>
    </source>
</evidence>
<evidence type="ECO:0000256" key="1">
    <source>
        <dbReference type="SAM" id="Phobius"/>
    </source>
</evidence>
<dbReference type="SUPFAM" id="SSF81383">
    <property type="entry name" value="F-box domain"/>
    <property type="match status" value="1"/>
</dbReference>
<keyword evidence="1" id="KW-0472">Membrane</keyword>
<evidence type="ECO:0000313" key="3">
    <source>
        <dbReference type="EMBL" id="PIA58183.1"/>
    </source>
</evidence>
<dbReference type="InterPro" id="IPR050232">
    <property type="entry name" value="FBL13/AtMIF1-like"/>
</dbReference>
<dbReference type="EMBL" id="KZ305022">
    <property type="protein sequence ID" value="PIA58183.1"/>
    <property type="molecule type" value="Genomic_DNA"/>
</dbReference>
<protein>
    <recommendedName>
        <fullName evidence="2">FBD domain-containing protein</fullName>
    </recommendedName>
</protein>
<dbReference type="PANTHER" id="PTHR31900:SF30">
    <property type="entry name" value="SUPERFAMILY PROTEIN, PUTATIVE-RELATED"/>
    <property type="match status" value="1"/>
</dbReference>
<feature type="transmembrane region" description="Helical" evidence="1">
    <location>
        <begin position="7"/>
        <end position="27"/>
    </location>
</feature>
<dbReference type="SMART" id="SM00579">
    <property type="entry name" value="FBD"/>
    <property type="match status" value="1"/>
</dbReference>
<keyword evidence="1" id="KW-0812">Transmembrane</keyword>
<dbReference type="Pfam" id="PF00646">
    <property type="entry name" value="F-box"/>
    <property type="match status" value="1"/>
</dbReference>
<feature type="domain" description="FBD" evidence="2">
    <location>
        <begin position="424"/>
        <end position="498"/>
    </location>
</feature>
<dbReference type="STRING" id="218851.A0A2G5ER19"/>
<sequence length="499" mass="57711">MKFQLQYYALLFLLLFILFIFFFVLRWSNKSILIINQEETFKQISSMELENVDRISSLHESIRRHILSFLSMEDAIKTSVLSKNWRHVCSSLPNLEFHEDSYGIKKSTLGYVDDFKDVVDQILIGHNESHITSFSLYLWMEKQSLSTSHLNSWINFAIRHNVQQLTLVSVFWQIKRISSCLFSYNTLTHMRLVNVHLKLPTTIKLPFLKCLVLSRIEFVNDNLSSMLFSSCCCPVLEQLQLFNCYQNHANTNVFSFSNLKLLKLQNNSKVPVKVLISRLHKFIYVGKEPPNLSTETLSSLSNTCFGLTLPPTNSNNTDPDYFDNSASKILAGLRNVEALNLRDFYLEFLTRDRDLSASLATPCYSLKSLKLCMHDTENQVCAITLLLRSYPNLQDLSISLNQDCTSLNMLNMEEYWQSTLLSTKDILKHLKTFDVELFQVSTNALDIMRYVLASARALEEMRVKVLEPLVNVEKDRMKLSEKLLTFPRASIRSAIYLCD</sequence>
<keyword evidence="1" id="KW-1133">Transmembrane helix</keyword>
<organism evidence="3 4">
    <name type="scientific">Aquilegia coerulea</name>
    <name type="common">Rocky mountain columbine</name>
    <dbReference type="NCBI Taxonomy" id="218851"/>
    <lineage>
        <taxon>Eukaryota</taxon>
        <taxon>Viridiplantae</taxon>
        <taxon>Streptophyta</taxon>
        <taxon>Embryophyta</taxon>
        <taxon>Tracheophyta</taxon>
        <taxon>Spermatophyta</taxon>
        <taxon>Magnoliopsida</taxon>
        <taxon>Ranunculales</taxon>
        <taxon>Ranunculaceae</taxon>
        <taxon>Thalictroideae</taxon>
        <taxon>Aquilegia</taxon>
    </lineage>
</organism>
<keyword evidence="4" id="KW-1185">Reference proteome</keyword>
<dbReference type="InterPro" id="IPR036047">
    <property type="entry name" value="F-box-like_dom_sf"/>
</dbReference>
<dbReference type="OrthoDB" id="612216at2759"/>
<proteinExistence type="predicted"/>
<dbReference type="InterPro" id="IPR006566">
    <property type="entry name" value="FBD"/>
</dbReference>
<name>A0A2G5ER19_AQUCA</name>
<dbReference type="AlphaFoldDB" id="A0A2G5ER19"/>
<evidence type="ECO:0000313" key="4">
    <source>
        <dbReference type="Proteomes" id="UP000230069"/>
    </source>
</evidence>
<dbReference type="InParanoid" id="A0A2G5ER19"/>
<dbReference type="Gene3D" id="1.20.1280.50">
    <property type="match status" value="1"/>
</dbReference>
<gene>
    <name evidence="3" type="ORF">AQUCO_00500246v1</name>
</gene>
<reference evidence="3 4" key="1">
    <citation type="submission" date="2017-09" db="EMBL/GenBank/DDBJ databases">
        <title>WGS assembly of Aquilegia coerulea Goldsmith.</title>
        <authorList>
            <person name="Hodges S."/>
            <person name="Kramer E."/>
            <person name="Nordborg M."/>
            <person name="Tomkins J."/>
            <person name="Borevitz J."/>
            <person name="Derieg N."/>
            <person name="Yan J."/>
            <person name="Mihaltcheva S."/>
            <person name="Hayes R.D."/>
            <person name="Rokhsar D."/>
        </authorList>
    </citation>
    <scope>NUCLEOTIDE SEQUENCE [LARGE SCALE GENOMIC DNA]</scope>
    <source>
        <strain evidence="4">cv. Goldsmith</strain>
    </source>
</reference>
<dbReference type="InterPro" id="IPR001810">
    <property type="entry name" value="F-box_dom"/>
</dbReference>
<accession>A0A2G5ER19</accession>
<dbReference type="FunCoup" id="A0A2G5ER19">
    <property type="interactions" value="394"/>
</dbReference>
<dbReference type="Proteomes" id="UP000230069">
    <property type="component" value="Unassembled WGS sequence"/>
</dbReference>
<dbReference type="SUPFAM" id="SSF52047">
    <property type="entry name" value="RNI-like"/>
    <property type="match status" value="1"/>
</dbReference>
<dbReference type="PANTHER" id="PTHR31900">
    <property type="entry name" value="F-BOX/RNI SUPERFAMILY PROTEIN-RELATED"/>
    <property type="match status" value="1"/>
</dbReference>